<evidence type="ECO:0000259" key="2">
    <source>
        <dbReference type="PROSITE" id="PS50109"/>
    </source>
</evidence>
<feature type="transmembrane region" description="Helical" evidence="1">
    <location>
        <begin position="28"/>
        <end position="48"/>
    </location>
</feature>
<dbReference type="SMART" id="SM00387">
    <property type="entry name" value="HATPase_c"/>
    <property type="match status" value="1"/>
</dbReference>
<dbReference type="EMBL" id="CP006939">
    <property type="protein sequence ID" value="AHC15081.1"/>
    <property type="molecule type" value="Genomic_DNA"/>
</dbReference>
<feature type="transmembrane region" description="Helical" evidence="1">
    <location>
        <begin position="162"/>
        <end position="183"/>
    </location>
</feature>
<dbReference type="KEGG" id="slr:L21SP2_1698"/>
<dbReference type="InterPro" id="IPR052023">
    <property type="entry name" value="Histidine_kinase_KdpD"/>
</dbReference>
<dbReference type="STRING" id="1307761.L21SP2_1698"/>
<dbReference type="InterPro" id="IPR003594">
    <property type="entry name" value="HATPase_dom"/>
</dbReference>
<reference evidence="3 4" key="1">
    <citation type="journal article" date="2015" name="Stand. Genomic Sci.">
        <title>Complete genome sequence and description of Salinispira pacifica gen. nov., sp. nov., a novel spirochaete isolated form a hypersaline microbial mat.</title>
        <authorList>
            <person name="Ben Hania W."/>
            <person name="Joseph M."/>
            <person name="Schumann P."/>
            <person name="Bunk B."/>
            <person name="Fiebig A."/>
            <person name="Sproer C."/>
            <person name="Klenk H.P."/>
            <person name="Fardeau M.L."/>
            <person name="Spring S."/>
        </authorList>
    </citation>
    <scope>NUCLEOTIDE SEQUENCE [LARGE SCALE GENOMIC DNA]</scope>
    <source>
        <strain evidence="3 4">L21-RPul-D2</strain>
    </source>
</reference>
<name>V5WIV2_9SPIO</name>
<dbReference type="HOGENOM" id="CLU_592982_0_0_12"/>
<dbReference type="PANTHER" id="PTHR45569:SF1">
    <property type="entry name" value="SENSOR PROTEIN KDPD"/>
    <property type="match status" value="1"/>
</dbReference>
<dbReference type="GO" id="GO:0000155">
    <property type="term" value="F:phosphorelay sensor kinase activity"/>
    <property type="evidence" value="ECO:0007669"/>
    <property type="project" value="TreeGrafter"/>
</dbReference>
<keyword evidence="4" id="KW-1185">Reference proteome</keyword>
<dbReference type="Gene3D" id="1.10.287.130">
    <property type="match status" value="1"/>
</dbReference>
<evidence type="ECO:0000256" key="1">
    <source>
        <dbReference type="SAM" id="Phobius"/>
    </source>
</evidence>
<dbReference type="InterPro" id="IPR036890">
    <property type="entry name" value="HATPase_C_sf"/>
</dbReference>
<dbReference type="PROSITE" id="PS50109">
    <property type="entry name" value="HIS_KIN"/>
    <property type="match status" value="1"/>
</dbReference>
<organism evidence="3 4">
    <name type="scientific">Salinispira pacifica</name>
    <dbReference type="NCBI Taxonomy" id="1307761"/>
    <lineage>
        <taxon>Bacteria</taxon>
        <taxon>Pseudomonadati</taxon>
        <taxon>Spirochaetota</taxon>
        <taxon>Spirochaetia</taxon>
        <taxon>Spirochaetales</taxon>
        <taxon>Spirochaetaceae</taxon>
        <taxon>Salinispira</taxon>
    </lineage>
</organism>
<evidence type="ECO:0000313" key="3">
    <source>
        <dbReference type="EMBL" id="AHC15081.1"/>
    </source>
</evidence>
<protein>
    <recommendedName>
        <fullName evidence="2">Histidine kinase domain-containing protein</fullName>
    </recommendedName>
</protein>
<dbReference type="GO" id="GO:0005886">
    <property type="term" value="C:plasma membrane"/>
    <property type="evidence" value="ECO:0007669"/>
    <property type="project" value="TreeGrafter"/>
</dbReference>
<dbReference type="AlphaFoldDB" id="V5WIV2"/>
<feature type="domain" description="Histidine kinase" evidence="2">
    <location>
        <begin position="219"/>
        <end position="447"/>
    </location>
</feature>
<dbReference type="eggNOG" id="COG4191">
    <property type="taxonomic scope" value="Bacteria"/>
</dbReference>
<dbReference type="RefSeq" id="WP_024268000.1">
    <property type="nucleotide sequence ID" value="NC_023035.1"/>
</dbReference>
<dbReference type="SUPFAM" id="SSF55874">
    <property type="entry name" value="ATPase domain of HSP90 chaperone/DNA topoisomerase II/histidine kinase"/>
    <property type="match status" value="1"/>
</dbReference>
<accession>V5WIV2</accession>
<sequence>MESFATYSAQSNGSDTHVKIRMSRRRKLFLMFLAVIIALGNVLAVVNYRDFEMKRYEKFAADISKNISSAVWGYEFEVIEEVLKDYAQWLRFSRVDLYENNNPVLFQWEETVLFQWFNSDVLELQQRWSWFLPLVRVEQAVSYQNQDIATLMFQYPSITAPFGLLVFLASCLVYGIIFAILSLRDRNLYLKNAMNELVKTQKKLLDSTKQILLGDVIVGLSHELNTPLGNAIVVQDVFSAATRFLEQETDQSNPAIQSAIKEMTETTPIFQDSLDRIRQILSRLKELEVLRKDIHMQEKKAEQMISDQVELVLANNPLCNMKIDTEIREEYREILLPGEFMVLLKELLENSCFHKGDKAEPHVVIQLFSKNNGRMVFRYFDNGPAIPADIAPRIFEPFITTARGSGAVGLGLYISHGITTMILNGQLTYTRTANNWNLFELHWEPQEWTKTGQSLHANGLS</sequence>
<dbReference type="PANTHER" id="PTHR45569">
    <property type="entry name" value="SENSOR PROTEIN KDPD"/>
    <property type="match status" value="1"/>
</dbReference>
<keyword evidence="1" id="KW-0472">Membrane</keyword>
<dbReference type="OrthoDB" id="9815750at2"/>
<proteinExistence type="predicted"/>
<dbReference type="Pfam" id="PF02518">
    <property type="entry name" value="HATPase_c"/>
    <property type="match status" value="1"/>
</dbReference>
<evidence type="ECO:0000313" key="4">
    <source>
        <dbReference type="Proteomes" id="UP000018680"/>
    </source>
</evidence>
<dbReference type="Gene3D" id="3.30.565.10">
    <property type="entry name" value="Histidine kinase-like ATPase, C-terminal domain"/>
    <property type="match status" value="1"/>
</dbReference>
<keyword evidence="1" id="KW-0812">Transmembrane</keyword>
<keyword evidence="1" id="KW-1133">Transmembrane helix</keyword>
<gene>
    <name evidence="3" type="ORF">L21SP2_1698</name>
</gene>
<dbReference type="InterPro" id="IPR005467">
    <property type="entry name" value="His_kinase_dom"/>
</dbReference>
<dbReference type="Proteomes" id="UP000018680">
    <property type="component" value="Chromosome"/>
</dbReference>